<dbReference type="GO" id="GO:0045944">
    <property type="term" value="P:positive regulation of transcription by RNA polymerase II"/>
    <property type="evidence" value="ECO:0007669"/>
    <property type="project" value="TreeGrafter"/>
</dbReference>
<gene>
    <name evidence="12" type="ORF">TTRE_0000672001</name>
</gene>
<dbReference type="STRING" id="36087.A0A077ZEX5"/>
<feature type="region of interest" description="Disordered" evidence="10">
    <location>
        <begin position="307"/>
        <end position="332"/>
    </location>
</feature>
<keyword evidence="4" id="KW-0479">Metal-binding</keyword>
<dbReference type="Gene3D" id="3.30.40.10">
    <property type="entry name" value="Zinc/RING finger domain, C3HC4 (zinc finger)"/>
    <property type="match status" value="1"/>
</dbReference>
<dbReference type="EMBL" id="HG806329">
    <property type="protein sequence ID" value="CDW58409.1"/>
    <property type="molecule type" value="Genomic_DNA"/>
</dbReference>
<keyword evidence="5 9" id="KW-0863">Zinc-finger</keyword>
<evidence type="ECO:0000256" key="8">
    <source>
        <dbReference type="ARBA" id="ARBA00035390"/>
    </source>
</evidence>
<keyword evidence="3" id="KW-0963">Cytoplasm</keyword>
<evidence type="ECO:0000256" key="7">
    <source>
        <dbReference type="ARBA" id="ARBA00035131"/>
    </source>
</evidence>
<evidence type="ECO:0000313" key="13">
    <source>
        <dbReference type="Proteomes" id="UP000030665"/>
    </source>
</evidence>
<feature type="compositionally biased region" description="Acidic residues" evidence="10">
    <location>
        <begin position="483"/>
        <end position="497"/>
    </location>
</feature>
<evidence type="ECO:0000313" key="12">
    <source>
        <dbReference type="EMBL" id="CDW58409.1"/>
    </source>
</evidence>
<feature type="domain" description="RING-type" evidence="11">
    <location>
        <begin position="116"/>
        <end position="157"/>
    </location>
</feature>
<dbReference type="PROSITE" id="PS00518">
    <property type="entry name" value="ZF_RING_1"/>
    <property type="match status" value="1"/>
</dbReference>
<dbReference type="InterPro" id="IPR017907">
    <property type="entry name" value="Znf_RING_CS"/>
</dbReference>
<dbReference type="InterPro" id="IPR027370">
    <property type="entry name" value="Znf-RING_euk"/>
</dbReference>
<proteinExistence type="inferred from homology"/>
<accession>A0A077ZEX5</accession>
<dbReference type="AlphaFoldDB" id="A0A077ZEX5"/>
<feature type="region of interest" description="Disordered" evidence="10">
    <location>
        <begin position="472"/>
        <end position="551"/>
    </location>
</feature>
<evidence type="ECO:0000256" key="2">
    <source>
        <dbReference type="ARBA" id="ARBA00008117"/>
    </source>
</evidence>
<keyword evidence="13" id="KW-1185">Reference proteome</keyword>
<reference evidence="12" key="1">
    <citation type="submission" date="2014-01" db="EMBL/GenBank/DDBJ databases">
        <authorList>
            <person name="Aslett M."/>
        </authorList>
    </citation>
    <scope>NUCLEOTIDE SEQUENCE</scope>
</reference>
<dbReference type="Proteomes" id="UP000030665">
    <property type="component" value="Unassembled WGS sequence"/>
</dbReference>
<dbReference type="OrthoDB" id="10064108at2759"/>
<dbReference type="GO" id="GO:0000976">
    <property type="term" value="F:transcription cis-regulatory region binding"/>
    <property type="evidence" value="ECO:0007669"/>
    <property type="project" value="TreeGrafter"/>
</dbReference>
<dbReference type="SMART" id="SM00184">
    <property type="entry name" value="RING"/>
    <property type="match status" value="1"/>
</dbReference>
<evidence type="ECO:0000256" key="9">
    <source>
        <dbReference type="PROSITE-ProRule" id="PRU00175"/>
    </source>
</evidence>
<dbReference type="InterPro" id="IPR039739">
    <property type="entry name" value="MAG2/RNF10"/>
</dbReference>
<dbReference type="InterPro" id="IPR001841">
    <property type="entry name" value="Znf_RING"/>
</dbReference>
<sequence length="592" mass="66979">MRSDGRQQSGMARNEYPVMLVHRCGSRQKLRIDDFLSFSVKRSSFCNYHRGYRVDDFVKPRQNPLGFKFDKEKYLLASSQFVVLNSVLACATNPDKIIDWDLVEEIRLNTCDQLVCPICLERPIAAKITKCGHVYCWACVLHYLAVSNKRYCRCPICYEIICKEELRSVKPNIVKRYTAGESITMLLMCKSKTSLVALPVCDSRSYFDNDSLNGSGPYSQFAKVLFISVAESVSTILQRERNELEFQLATAEDEEDGQSAFVLEALNDLKEREESKSLSLAEGARRCDRGSSKSLQSLDSAIETCNDTVRSDGSMDHTGSPSRLEPSDSPTNKPTEYKEYHFFYQVEDGQYIFPHLLNVRCLCYEYGGLDRAPHRICGEVLGASELTMTEKMREKYPYLTHVPLGVRLTFVELKLSPDVISPNTIQNFTNDFKRRDAIRRKKAAEEKKMERSALRWERAVMRNRSTLNEFSTGRFETAPFNNDDAELPPEGFLDDELPPATENGPTSSISESLEADGEGVSFAQALQCSKPQPVPSVAAASDEQKSPPSFKDTFASALDKVFDNLRQDPITEENGTSGKKGRKTKHRILFYT</sequence>
<evidence type="ECO:0000256" key="3">
    <source>
        <dbReference type="ARBA" id="ARBA00022490"/>
    </source>
</evidence>
<evidence type="ECO:0000256" key="10">
    <source>
        <dbReference type="SAM" id="MobiDB-lite"/>
    </source>
</evidence>
<dbReference type="CDD" id="cd16536">
    <property type="entry name" value="RING-HC_RNF10"/>
    <property type="match status" value="1"/>
</dbReference>
<organism evidence="12 13">
    <name type="scientific">Trichuris trichiura</name>
    <name type="common">Whipworm</name>
    <name type="synonym">Trichocephalus trichiurus</name>
    <dbReference type="NCBI Taxonomy" id="36087"/>
    <lineage>
        <taxon>Eukaryota</taxon>
        <taxon>Metazoa</taxon>
        <taxon>Ecdysozoa</taxon>
        <taxon>Nematoda</taxon>
        <taxon>Enoplea</taxon>
        <taxon>Dorylaimia</taxon>
        <taxon>Trichinellida</taxon>
        <taxon>Trichuridae</taxon>
        <taxon>Trichuris</taxon>
    </lineage>
</organism>
<dbReference type="PANTHER" id="PTHR12983">
    <property type="entry name" value="RING FINGER 10 FAMILY MEMBER"/>
    <property type="match status" value="1"/>
</dbReference>
<dbReference type="GO" id="GO:0008270">
    <property type="term" value="F:zinc ion binding"/>
    <property type="evidence" value="ECO:0007669"/>
    <property type="project" value="UniProtKB-KW"/>
</dbReference>
<evidence type="ECO:0000256" key="4">
    <source>
        <dbReference type="ARBA" id="ARBA00022723"/>
    </source>
</evidence>
<dbReference type="PROSITE" id="PS50089">
    <property type="entry name" value="ZF_RING_2"/>
    <property type="match status" value="1"/>
</dbReference>
<dbReference type="PANTHER" id="PTHR12983:SF9">
    <property type="entry name" value="E3 UBIQUITIN-PROTEIN LIGASE RNF10"/>
    <property type="match status" value="1"/>
</dbReference>
<comment type="subcellular location">
    <subcellularLocation>
        <location evidence="1">Cytoplasm</location>
    </subcellularLocation>
</comment>
<dbReference type="GO" id="GO:0005737">
    <property type="term" value="C:cytoplasm"/>
    <property type="evidence" value="ECO:0007669"/>
    <property type="project" value="UniProtKB-SubCell"/>
</dbReference>
<keyword evidence="6" id="KW-0862">Zinc</keyword>
<dbReference type="Pfam" id="PF13445">
    <property type="entry name" value="zf-RING_UBOX"/>
    <property type="match status" value="1"/>
</dbReference>
<evidence type="ECO:0000256" key="6">
    <source>
        <dbReference type="ARBA" id="ARBA00022833"/>
    </source>
</evidence>
<evidence type="ECO:0000256" key="5">
    <source>
        <dbReference type="ARBA" id="ARBA00022771"/>
    </source>
</evidence>
<dbReference type="SUPFAM" id="SSF57850">
    <property type="entry name" value="RING/U-box"/>
    <property type="match status" value="1"/>
</dbReference>
<evidence type="ECO:0000259" key="11">
    <source>
        <dbReference type="PROSITE" id="PS50089"/>
    </source>
</evidence>
<name>A0A077ZEX5_TRITR</name>
<reference evidence="12" key="2">
    <citation type="submission" date="2014-03" db="EMBL/GenBank/DDBJ databases">
        <title>The whipworm genome and dual-species transcriptomics of an intimate host-pathogen interaction.</title>
        <authorList>
            <person name="Foth B.J."/>
            <person name="Tsai I.J."/>
            <person name="Reid A.J."/>
            <person name="Bancroft A.J."/>
            <person name="Nichol S."/>
            <person name="Tracey A."/>
            <person name="Holroyd N."/>
            <person name="Cotton J.A."/>
            <person name="Stanley E.J."/>
            <person name="Zarowiecki M."/>
            <person name="Liu J.Z."/>
            <person name="Huckvale T."/>
            <person name="Cooper P.J."/>
            <person name="Grencis R.K."/>
            <person name="Berriman M."/>
        </authorList>
    </citation>
    <scope>NUCLEOTIDE SEQUENCE [LARGE SCALE GENOMIC DNA]</scope>
</reference>
<evidence type="ECO:0000256" key="1">
    <source>
        <dbReference type="ARBA" id="ARBA00004496"/>
    </source>
</evidence>
<protein>
    <recommendedName>
        <fullName evidence="7">E3 ubiquitin-protein ligase RNF10</fullName>
    </recommendedName>
    <alternativeName>
        <fullName evidence="8">RING finger protein 10</fullName>
    </alternativeName>
</protein>
<comment type="similarity">
    <text evidence="2">Belongs to the RNF10 family.</text>
</comment>
<dbReference type="InterPro" id="IPR013083">
    <property type="entry name" value="Znf_RING/FYVE/PHD"/>
</dbReference>